<proteinExistence type="predicted"/>
<dbReference type="PANTHER" id="PTHR30154">
    <property type="entry name" value="LEUCINE-RESPONSIVE REGULATORY PROTEIN"/>
    <property type="match status" value="1"/>
</dbReference>
<dbReference type="SMART" id="SM00344">
    <property type="entry name" value="HTH_ASNC"/>
    <property type="match status" value="1"/>
</dbReference>
<dbReference type="SUPFAM" id="SSF54909">
    <property type="entry name" value="Dimeric alpha+beta barrel"/>
    <property type="match status" value="1"/>
</dbReference>
<dbReference type="SUPFAM" id="SSF46785">
    <property type="entry name" value="Winged helix' DNA-binding domain"/>
    <property type="match status" value="1"/>
</dbReference>
<feature type="domain" description="HTH asnC-type" evidence="4">
    <location>
        <begin position="5"/>
        <end position="66"/>
    </location>
</feature>
<name>A0ABD5RA74_9EURY</name>
<comment type="caution">
    <text evidence="5">The sequence shown here is derived from an EMBL/GenBank/DDBJ whole genome shotgun (WGS) entry which is preliminary data.</text>
</comment>
<dbReference type="InterPro" id="IPR011008">
    <property type="entry name" value="Dimeric_a/b-barrel"/>
</dbReference>
<dbReference type="InterPro" id="IPR019888">
    <property type="entry name" value="Tscrpt_reg_AsnC-like"/>
</dbReference>
<dbReference type="PANTHER" id="PTHR30154:SF34">
    <property type="entry name" value="TRANSCRIPTIONAL REGULATOR AZLB"/>
    <property type="match status" value="1"/>
</dbReference>
<dbReference type="Pfam" id="PF01037">
    <property type="entry name" value="AsnC_trans_reg"/>
    <property type="match status" value="1"/>
</dbReference>
<evidence type="ECO:0000256" key="2">
    <source>
        <dbReference type="ARBA" id="ARBA00023125"/>
    </source>
</evidence>
<evidence type="ECO:0000313" key="6">
    <source>
        <dbReference type="Proteomes" id="UP001596201"/>
    </source>
</evidence>
<dbReference type="Gene3D" id="1.10.10.10">
    <property type="entry name" value="Winged helix-like DNA-binding domain superfamily/Winged helix DNA-binding domain"/>
    <property type="match status" value="1"/>
</dbReference>
<evidence type="ECO:0000313" key="5">
    <source>
        <dbReference type="EMBL" id="MFC5366847.1"/>
    </source>
</evidence>
<dbReference type="GO" id="GO:0003677">
    <property type="term" value="F:DNA binding"/>
    <property type="evidence" value="ECO:0007669"/>
    <property type="project" value="UniProtKB-KW"/>
</dbReference>
<keyword evidence="3" id="KW-0804">Transcription</keyword>
<evidence type="ECO:0000259" key="4">
    <source>
        <dbReference type="PROSITE" id="PS50956"/>
    </source>
</evidence>
<dbReference type="RefSeq" id="WP_227227818.1">
    <property type="nucleotide sequence ID" value="NZ_JAJCVJ010000001.1"/>
</dbReference>
<keyword evidence="1" id="KW-0805">Transcription regulation</keyword>
<protein>
    <submittedName>
        <fullName evidence="5">Lrp/AsnC family transcriptional regulator</fullName>
    </submittedName>
</protein>
<dbReference type="Gene3D" id="3.30.70.920">
    <property type="match status" value="1"/>
</dbReference>
<organism evidence="5 6">
    <name type="scientific">Salinirubrum litoreum</name>
    <dbReference type="NCBI Taxonomy" id="1126234"/>
    <lineage>
        <taxon>Archaea</taxon>
        <taxon>Methanobacteriati</taxon>
        <taxon>Methanobacteriota</taxon>
        <taxon>Stenosarchaea group</taxon>
        <taxon>Halobacteria</taxon>
        <taxon>Halobacteriales</taxon>
        <taxon>Haloferacaceae</taxon>
        <taxon>Salinirubrum</taxon>
    </lineage>
</organism>
<reference evidence="5 6" key="1">
    <citation type="journal article" date="2019" name="Int. J. Syst. Evol. Microbiol.">
        <title>The Global Catalogue of Microorganisms (GCM) 10K type strain sequencing project: providing services to taxonomists for standard genome sequencing and annotation.</title>
        <authorList>
            <consortium name="The Broad Institute Genomics Platform"/>
            <consortium name="The Broad Institute Genome Sequencing Center for Infectious Disease"/>
            <person name="Wu L."/>
            <person name="Ma J."/>
        </authorList>
    </citation>
    <scope>NUCLEOTIDE SEQUENCE [LARGE SCALE GENOMIC DNA]</scope>
    <source>
        <strain evidence="5 6">CGMCC 1.12237</strain>
    </source>
</reference>
<dbReference type="PROSITE" id="PS50956">
    <property type="entry name" value="HTH_ASNC_2"/>
    <property type="match status" value="1"/>
</dbReference>
<dbReference type="Pfam" id="PF13404">
    <property type="entry name" value="HTH_AsnC-type"/>
    <property type="match status" value="1"/>
</dbReference>
<evidence type="ECO:0000256" key="3">
    <source>
        <dbReference type="ARBA" id="ARBA00023163"/>
    </source>
</evidence>
<evidence type="ECO:0000256" key="1">
    <source>
        <dbReference type="ARBA" id="ARBA00023015"/>
    </source>
</evidence>
<sequence>MSSSFDDIDRAILRHLLEDGRASVDALASAADASEATVSFRRAKLEATDVVRGYKPAVNYDALGFQTVLLHLRSREPTATAETLGDHAGVVSVYETTGHHNVLAVVRVADDADLDRLVETITTDVAVSAATASPVSRTLCEYRPVEPVE</sequence>
<keyword evidence="6" id="KW-1185">Reference proteome</keyword>
<dbReference type="InterPro" id="IPR036390">
    <property type="entry name" value="WH_DNA-bd_sf"/>
</dbReference>
<dbReference type="InterPro" id="IPR036388">
    <property type="entry name" value="WH-like_DNA-bd_sf"/>
</dbReference>
<dbReference type="InterPro" id="IPR000485">
    <property type="entry name" value="AsnC-type_HTH_dom"/>
</dbReference>
<dbReference type="Proteomes" id="UP001596201">
    <property type="component" value="Unassembled WGS sequence"/>
</dbReference>
<gene>
    <name evidence="5" type="ORF">ACFPJ5_07830</name>
</gene>
<dbReference type="EMBL" id="JBHSKX010000001">
    <property type="protein sequence ID" value="MFC5366847.1"/>
    <property type="molecule type" value="Genomic_DNA"/>
</dbReference>
<accession>A0ABD5RA74</accession>
<dbReference type="InterPro" id="IPR019887">
    <property type="entry name" value="Tscrpt_reg_AsnC/Lrp_C"/>
</dbReference>
<dbReference type="AlphaFoldDB" id="A0ABD5RA74"/>
<keyword evidence="2" id="KW-0238">DNA-binding</keyword>